<keyword evidence="9" id="KW-1185">Reference proteome</keyword>
<comment type="similarity">
    <text evidence="2">Belongs to the LemA family.</text>
</comment>
<gene>
    <name evidence="8" type="primary">lemA</name>
    <name evidence="8" type="ORF">BARAN1_0361</name>
</gene>
<evidence type="ECO:0000256" key="7">
    <source>
        <dbReference type="SAM" id="Phobius"/>
    </source>
</evidence>
<comment type="subcellular location">
    <subcellularLocation>
        <location evidence="1">Membrane</location>
        <topology evidence="1">Single-pass membrane protein</topology>
    </subcellularLocation>
</comment>
<evidence type="ECO:0000256" key="4">
    <source>
        <dbReference type="ARBA" id="ARBA00022989"/>
    </source>
</evidence>
<dbReference type="SUPFAM" id="SSF140478">
    <property type="entry name" value="LemA-like"/>
    <property type="match status" value="1"/>
</dbReference>
<keyword evidence="6" id="KW-0175">Coiled coil</keyword>
<evidence type="ECO:0000256" key="6">
    <source>
        <dbReference type="SAM" id="Coils"/>
    </source>
</evidence>
<evidence type="ECO:0000256" key="5">
    <source>
        <dbReference type="ARBA" id="ARBA00023136"/>
    </source>
</evidence>
<name>A0A2X3KXY5_9BACT</name>
<dbReference type="Gene3D" id="1.20.1440.20">
    <property type="entry name" value="LemA-like domain"/>
    <property type="match status" value="1"/>
</dbReference>
<reference evidence="9" key="1">
    <citation type="submission" date="2018-05" db="EMBL/GenBank/DDBJ databases">
        <authorList>
            <person name="Hao L."/>
        </authorList>
    </citation>
    <scope>NUCLEOTIDE SEQUENCE [LARGE SCALE GENOMIC DNA]</scope>
</reference>
<sequence>MDFGSLIGWIVLGVFVLLFLWVTVVYNKLVRLGVRAEEAWRGIDTLLRKRFDLIPNLVETVKGYATHEREVFERVTEARSASMKAQTPKEQAEADNVLAGTLKSLFAVAENYPELKANVNFTALQKSLEELEEEIARSRRYYNAVVRDLNTAIKVFPQNMIANLFRIKEREFYMLPSETMAEPPKVDFSR</sequence>
<dbReference type="GO" id="GO:0016020">
    <property type="term" value="C:membrane"/>
    <property type="evidence" value="ECO:0007669"/>
    <property type="project" value="UniProtKB-SubCell"/>
</dbReference>
<dbReference type="RefSeq" id="WP_122030613.1">
    <property type="nucleotide sequence ID" value="NZ_LS483254.1"/>
</dbReference>
<organism evidence="8 9">
    <name type="scientific">Candidatus Bipolaricaulis anaerobius</name>
    <dbReference type="NCBI Taxonomy" id="2026885"/>
    <lineage>
        <taxon>Bacteria</taxon>
        <taxon>Candidatus Bipolaricaulota</taxon>
        <taxon>Candidatus Bipolaricaulia</taxon>
        <taxon>Candidatus Bipolaricaulales</taxon>
        <taxon>Candidatus Bipolaricaulaceae</taxon>
        <taxon>Candidatus Bipolaricaulis</taxon>
    </lineage>
</organism>
<dbReference type="EMBL" id="LS483254">
    <property type="protein sequence ID" value="SQD92386.1"/>
    <property type="molecule type" value="Genomic_DNA"/>
</dbReference>
<dbReference type="KEGG" id="bana:BARAN1_0361"/>
<evidence type="ECO:0000313" key="8">
    <source>
        <dbReference type="EMBL" id="SQD92386.1"/>
    </source>
</evidence>
<evidence type="ECO:0000256" key="1">
    <source>
        <dbReference type="ARBA" id="ARBA00004167"/>
    </source>
</evidence>
<feature type="transmembrane region" description="Helical" evidence="7">
    <location>
        <begin position="6"/>
        <end position="26"/>
    </location>
</feature>
<feature type="coiled-coil region" evidence="6">
    <location>
        <begin position="114"/>
        <end position="148"/>
    </location>
</feature>
<dbReference type="Pfam" id="PF04011">
    <property type="entry name" value="LemA"/>
    <property type="match status" value="1"/>
</dbReference>
<dbReference type="AlphaFoldDB" id="A0A2X3KXY5"/>
<evidence type="ECO:0000256" key="3">
    <source>
        <dbReference type="ARBA" id="ARBA00022692"/>
    </source>
</evidence>
<evidence type="ECO:0000313" key="9">
    <source>
        <dbReference type="Proteomes" id="UP000249818"/>
    </source>
</evidence>
<keyword evidence="5 7" id="KW-0472">Membrane</keyword>
<accession>A0A2X3KXY5</accession>
<protein>
    <submittedName>
        <fullName evidence="8">Protein LemA</fullName>
    </submittedName>
</protein>
<dbReference type="InterPro" id="IPR007156">
    <property type="entry name" value="MamQ_LemA"/>
</dbReference>
<keyword evidence="4 7" id="KW-1133">Transmembrane helix</keyword>
<dbReference type="InterPro" id="IPR023353">
    <property type="entry name" value="LemA-like_dom_sf"/>
</dbReference>
<dbReference type="PANTHER" id="PTHR34478:SF2">
    <property type="entry name" value="MEMBRANE PROTEIN"/>
    <property type="match status" value="1"/>
</dbReference>
<dbReference type="Proteomes" id="UP000249818">
    <property type="component" value="Chromosome BARAN1"/>
</dbReference>
<proteinExistence type="inferred from homology"/>
<dbReference type="PANTHER" id="PTHR34478">
    <property type="entry name" value="PROTEIN LEMA"/>
    <property type="match status" value="1"/>
</dbReference>
<keyword evidence="3 7" id="KW-0812">Transmembrane</keyword>
<evidence type="ECO:0000256" key="2">
    <source>
        <dbReference type="ARBA" id="ARBA00008854"/>
    </source>
</evidence>